<gene>
    <name evidence="12" type="ordered locus">Cpha266_0765</name>
</gene>
<dbReference type="GO" id="GO:0051536">
    <property type="term" value="F:iron-sulfur cluster binding"/>
    <property type="evidence" value="ECO:0007669"/>
    <property type="project" value="UniProtKB-KW"/>
</dbReference>
<dbReference type="KEGG" id="cph:Cpha266_0765"/>
<evidence type="ECO:0000259" key="11">
    <source>
        <dbReference type="Pfam" id="PF07992"/>
    </source>
</evidence>
<dbReference type="Proteomes" id="UP000008701">
    <property type="component" value="Chromosome"/>
</dbReference>
<dbReference type="InterPro" id="IPR001155">
    <property type="entry name" value="OxRdtase_FMN_N"/>
</dbReference>
<dbReference type="HOGENOM" id="CLU_012153_1_2_10"/>
<evidence type="ECO:0000256" key="5">
    <source>
        <dbReference type="ARBA" id="ARBA00022643"/>
    </source>
</evidence>
<evidence type="ECO:0000313" key="13">
    <source>
        <dbReference type="Proteomes" id="UP000008701"/>
    </source>
</evidence>
<feature type="domain" description="NADH:flavin oxidoreductase/NADH oxidase N-terminal" evidence="10">
    <location>
        <begin position="5"/>
        <end position="333"/>
    </location>
</feature>
<comment type="similarity">
    <text evidence="3">In the N-terminal section; belongs to the NADH:flavin oxidoreductase/NADH oxidase family.</text>
</comment>
<evidence type="ECO:0000256" key="6">
    <source>
        <dbReference type="ARBA" id="ARBA00022723"/>
    </source>
</evidence>
<comment type="cofactor">
    <cofactor evidence="1">
        <name>FMN</name>
        <dbReference type="ChEBI" id="CHEBI:58210"/>
    </cofactor>
</comment>
<dbReference type="GO" id="GO:0010181">
    <property type="term" value="F:FMN binding"/>
    <property type="evidence" value="ECO:0007669"/>
    <property type="project" value="InterPro"/>
</dbReference>
<dbReference type="PANTHER" id="PTHR42917">
    <property type="entry name" value="2,4-DIENOYL-COA REDUCTASE"/>
    <property type="match status" value="1"/>
</dbReference>
<evidence type="ECO:0000256" key="9">
    <source>
        <dbReference type="ARBA" id="ARBA00023014"/>
    </source>
</evidence>
<dbReference type="eggNOG" id="COG1902">
    <property type="taxonomic scope" value="Bacteria"/>
</dbReference>
<evidence type="ECO:0000256" key="8">
    <source>
        <dbReference type="ARBA" id="ARBA00023004"/>
    </source>
</evidence>
<keyword evidence="5" id="KW-0288">FMN</keyword>
<dbReference type="CDD" id="cd02803">
    <property type="entry name" value="OYE_like_FMN_family"/>
    <property type="match status" value="1"/>
</dbReference>
<evidence type="ECO:0000256" key="7">
    <source>
        <dbReference type="ARBA" id="ARBA00023002"/>
    </source>
</evidence>
<evidence type="ECO:0000313" key="12">
    <source>
        <dbReference type="EMBL" id="ABL64817.1"/>
    </source>
</evidence>
<dbReference type="EMBL" id="CP000492">
    <property type="protein sequence ID" value="ABL64817.1"/>
    <property type="molecule type" value="Genomic_DNA"/>
</dbReference>
<dbReference type="PRINTS" id="PR00368">
    <property type="entry name" value="FADPNR"/>
</dbReference>
<dbReference type="InterPro" id="IPR036188">
    <property type="entry name" value="FAD/NAD-bd_sf"/>
</dbReference>
<dbReference type="InterPro" id="IPR023753">
    <property type="entry name" value="FAD/NAD-binding_dom"/>
</dbReference>
<keyword evidence="6" id="KW-0479">Metal-binding</keyword>
<feature type="domain" description="FAD/NAD(P)-binding" evidence="11">
    <location>
        <begin position="384"/>
        <end position="615"/>
    </location>
</feature>
<dbReference type="Pfam" id="PF00724">
    <property type="entry name" value="Oxidored_FMN"/>
    <property type="match status" value="1"/>
</dbReference>
<reference evidence="12 13" key="1">
    <citation type="submission" date="2006-12" db="EMBL/GenBank/DDBJ databases">
        <title>Complete sequence of Chlorobium phaeobacteroides DSM 266.</title>
        <authorList>
            <consortium name="US DOE Joint Genome Institute"/>
            <person name="Copeland A."/>
            <person name="Lucas S."/>
            <person name="Lapidus A."/>
            <person name="Barry K."/>
            <person name="Detter J.C."/>
            <person name="Glavina del Rio T."/>
            <person name="Hammon N."/>
            <person name="Israni S."/>
            <person name="Pitluck S."/>
            <person name="Goltsman E."/>
            <person name="Schmutz J."/>
            <person name="Larimer F."/>
            <person name="Land M."/>
            <person name="Hauser L."/>
            <person name="Mikhailova N."/>
            <person name="Li T."/>
            <person name="Overmann J."/>
            <person name="Bryant D.A."/>
            <person name="Richardson P."/>
        </authorList>
    </citation>
    <scope>NUCLEOTIDE SEQUENCE [LARGE SCALE GENOMIC DNA]</scope>
    <source>
        <strain evidence="12 13">DSM 266</strain>
    </source>
</reference>
<dbReference type="SUPFAM" id="SSF51395">
    <property type="entry name" value="FMN-linked oxidoreductases"/>
    <property type="match status" value="1"/>
</dbReference>
<dbReference type="eggNOG" id="COG0446">
    <property type="taxonomic scope" value="Bacteria"/>
</dbReference>
<accession>A1BEJ0</accession>
<organism evidence="12 13">
    <name type="scientific">Chlorobium phaeobacteroides (strain DSM 266 / SMG 266 / 2430)</name>
    <dbReference type="NCBI Taxonomy" id="290317"/>
    <lineage>
        <taxon>Bacteria</taxon>
        <taxon>Pseudomonadati</taxon>
        <taxon>Chlorobiota</taxon>
        <taxon>Chlorobiia</taxon>
        <taxon>Chlorobiales</taxon>
        <taxon>Chlorobiaceae</taxon>
        <taxon>Chlorobium/Pelodictyon group</taxon>
        <taxon>Chlorobium</taxon>
    </lineage>
</organism>
<dbReference type="Gene3D" id="3.20.20.70">
    <property type="entry name" value="Aldolase class I"/>
    <property type="match status" value="1"/>
</dbReference>
<dbReference type="InterPro" id="IPR013785">
    <property type="entry name" value="Aldolase_TIM"/>
</dbReference>
<dbReference type="OrthoDB" id="9772736at2"/>
<evidence type="ECO:0000256" key="1">
    <source>
        <dbReference type="ARBA" id="ARBA00001917"/>
    </source>
</evidence>
<dbReference type="AlphaFoldDB" id="A1BEJ0"/>
<evidence type="ECO:0000256" key="3">
    <source>
        <dbReference type="ARBA" id="ARBA00011048"/>
    </source>
</evidence>
<evidence type="ECO:0000256" key="4">
    <source>
        <dbReference type="ARBA" id="ARBA00022630"/>
    </source>
</evidence>
<dbReference type="GO" id="GO:0046872">
    <property type="term" value="F:metal ion binding"/>
    <property type="evidence" value="ECO:0007669"/>
    <property type="project" value="UniProtKB-KW"/>
</dbReference>
<dbReference type="STRING" id="290317.Cpha266_0765"/>
<dbReference type="Pfam" id="PF07992">
    <property type="entry name" value="Pyr_redox_2"/>
    <property type="match status" value="1"/>
</dbReference>
<dbReference type="GO" id="GO:0016491">
    <property type="term" value="F:oxidoreductase activity"/>
    <property type="evidence" value="ECO:0007669"/>
    <property type="project" value="UniProtKB-KW"/>
</dbReference>
<dbReference type="PANTHER" id="PTHR42917:SF2">
    <property type="entry name" value="2,4-DIENOYL-COA REDUCTASE [(2E)-ENOYL-COA-PRODUCING]"/>
    <property type="match status" value="1"/>
</dbReference>
<evidence type="ECO:0000259" key="10">
    <source>
        <dbReference type="Pfam" id="PF00724"/>
    </source>
</evidence>
<keyword evidence="9" id="KW-0411">Iron-sulfur</keyword>
<dbReference type="RefSeq" id="WP_011744646.1">
    <property type="nucleotide sequence ID" value="NC_008639.1"/>
</dbReference>
<dbReference type="Gene3D" id="3.50.50.60">
    <property type="entry name" value="FAD/NAD(P)-binding domain"/>
    <property type="match status" value="1"/>
</dbReference>
<name>A1BEJ0_CHLPD</name>
<keyword evidence="4" id="KW-0285">Flavoprotein</keyword>
<dbReference type="SUPFAM" id="SSF51905">
    <property type="entry name" value="FAD/NAD(P)-binding domain"/>
    <property type="match status" value="1"/>
</dbReference>
<keyword evidence="13" id="KW-1185">Reference proteome</keyword>
<protein>
    <submittedName>
        <fullName evidence="12">NADH:flavin oxidoreductase/NADH oxidase</fullName>
    </submittedName>
</protein>
<keyword evidence="7" id="KW-0560">Oxidoreductase</keyword>
<sequence length="646" mass="69724">MYTRLFSPITIGSVEIKNRVAMTAMGVNLAAAGGGINDDIIAFYEARARGGTGLIISGICRVMDGEGAGEACQIAARNTADLQGLGRLVDTVHKYDTRLFLQLHHPGRNYGLGSEQPVSASPVTTLFHCKTPRALTVPEIETIQQAFVNGAHLARVAGADGVELHGAHGYLINGFLSPYLNKRTDQYGNSFENRMRFLLEIVSGIRNRCGKNFPIGVRLSVDEFLGQYGNDLATSCRIASELELAGIDFLDISCTIPDSPEINACIEPGTFEQGWKKYMAAEIKKFVKIPLIAVANIKDPDIAEAILEENCCDLVGVARGHLADPEWCNKAKTAGMEQTIRKCIGCLVCFDEIEHGRHVKCSVNPKTGREREFENMVHNGAGRTVAVIGGGPSGITAALVLQQRGFQTVLFDPLPRLGGMLNVADKGIGKDKITCCVESMIVQSDRSGIQLRLGENATIDKIKSLSPCGVFIACGAEPLIPEIPGIDGQNVFTAEDVLLKKVRVIGDCIIAGSGMTGLETAEVVVREGHKTTLIDMLPEIGYGAEPTVILDIRRRMEQYNPTYMPGHKLVRIIPDGVDVENIQNGLTVFVPARTVILALGVRPQKTIVEQFKAAFPEAKVIGDASHGGRILDATQDAYGKAFVFNP</sequence>
<keyword evidence="8" id="KW-0408">Iron</keyword>
<proteinExistence type="inferred from homology"/>
<dbReference type="Gene3D" id="3.40.50.720">
    <property type="entry name" value="NAD(P)-binding Rossmann-like Domain"/>
    <property type="match status" value="1"/>
</dbReference>
<comment type="cofactor">
    <cofactor evidence="2">
        <name>[4Fe-4S] cluster</name>
        <dbReference type="ChEBI" id="CHEBI:49883"/>
    </cofactor>
</comment>
<dbReference type="InterPro" id="IPR051793">
    <property type="entry name" value="NADH:flavin_oxidoreductase"/>
</dbReference>
<evidence type="ECO:0000256" key="2">
    <source>
        <dbReference type="ARBA" id="ARBA00001966"/>
    </source>
</evidence>